<dbReference type="InterPro" id="IPR015813">
    <property type="entry name" value="Pyrv/PenolPyrv_kinase-like_dom"/>
</dbReference>
<feature type="binding site" evidence="5">
    <location>
        <position position="120"/>
    </location>
    <ligand>
        <name>Mg(2+)</name>
        <dbReference type="ChEBI" id="CHEBI:18420"/>
    </ligand>
</feature>
<comment type="caution">
    <text evidence="7">The sequence shown here is derived from an EMBL/GenBank/DDBJ whole genome shotgun (WGS) entry which is preliminary data.</text>
</comment>
<dbReference type="PANTHER" id="PTHR32308">
    <property type="entry name" value="LYASE BETA SUBUNIT, PUTATIVE (AFU_ORTHOLOGUE AFUA_4G13030)-RELATED"/>
    <property type="match status" value="1"/>
</dbReference>
<evidence type="ECO:0000313" key="7">
    <source>
        <dbReference type="EMBL" id="KAA8889435.1"/>
    </source>
</evidence>
<evidence type="ECO:0000256" key="4">
    <source>
        <dbReference type="PIRSR" id="PIRSR015582-1"/>
    </source>
</evidence>
<evidence type="ECO:0000259" key="6">
    <source>
        <dbReference type="Pfam" id="PF03328"/>
    </source>
</evidence>
<keyword evidence="2 5" id="KW-0479">Metal-binding</keyword>
<keyword evidence="3 5" id="KW-0460">Magnesium</keyword>
<dbReference type="SUPFAM" id="SSF51621">
    <property type="entry name" value="Phosphoenolpyruvate/pyruvate domain"/>
    <property type="match status" value="1"/>
</dbReference>
<dbReference type="PIRSF" id="PIRSF015582">
    <property type="entry name" value="Cit_lyase_B"/>
    <property type="match status" value="1"/>
</dbReference>
<keyword evidence="8" id="KW-1185">Reference proteome</keyword>
<feature type="binding site" evidence="4">
    <location>
        <position position="63"/>
    </location>
    <ligand>
        <name>substrate</name>
    </ligand>
</feature>
<dbReference type="AlphaFoldDB" id="A0A5N0EN64"/>
<organism evidence="7 8">
    <name type="scientific">Nocardia colli</name>
    <dbReference type="NCBI Taxonomy" id="2545717"/>
    <lineage>
        <taxon>Bacteria</taxon>
        <taxon>Bacillati</taxon>
        <taxon>Actinomycetota</taxon>
        <taxon>Actinomycetes</taxon>
        <taxon>Mycobacteriales</taxon>
        <taxon>Nocardiaceae</taxon>
        <taxon>Nocardia</taxon>
    </lineage>
</organism>
<dbReference type="GO" id="GO:0006107">
    <property type="term" value="P:oxaloacetate metabolic process"/>
    <property type="evidence" value="ECO:0007669"/>
    <property type="project" value="TreeGrafter"/>
</dbReference>
<dbReference type="OrthoDB" id="4322898at2"/>
<dbReference type="InterPro" id="IPR040442">
    <property type="entry name" value="Pyrv_kinase-like_dom_sf"/>
</dbReference>
<accession>A0A5N0EN64</accession>
<dbReference type="Proteomes" id="UP000323876">
    <property type="component" value="Unassembled WGS sequence"/>
</dbReference>
<name>A0A5N0EN64_9NOCA</name>
<evidence type="ECO:0000256" key="5">
    <source>
        <dbReference type="PIRSR" id="PIRSR015582-2"/>
    </source>
</evidence>
<reference evidence="7 8" key="1">
    <citation type="submission" date="2019-09" db="EMBL/GenBank/DDBJ databases">
        <authorList>
            <person name="Wang X."/>
        </authorList>
    </citation>
    <scope>NUCLEOTIDE SEQUENCE [LARGE SCALE GENOMIC DNA]</scope>
    <source>
        <strain evidence="7 8">CICC 11023</strain>
    </source>
</reference>
<evidence type="ECO:0000256" key="3">
    <source>
        <dbReference type="ARBA" id="ARBA00022842"/>
    </source>
</evidence>
<feature type="domain" description="HpcH/HpaI aldolase/citrate lyase" evidence="6">
    <location>
        <begin position="2"/>
        <end position="215"/>
    </location>
</feature>
<sequence>MRSALYVPGSRPELFGKAMSSPADVVLIDLEDSVPAAAKDRARIAVAAWLDAPRASGPQIWVRVNPGSIGEADLAAVAVAGVSAVCLAKTESADAVRAAGAVLREFEPRPGGIRICPILETASAVLAAREIAAAPRVDRLQLGETDLCADIGIDPGPDERELWAVRSQVVLASAAAGIAPPLGPVRTDFGDLAALKISTMALARMGFRGRACIHPAQLAVVNDVFTPDSAEIERARALVARFDAAGGAALDNEGRMVDLAVVRRARRVLADARSGGRTIAHD</sequence>
<dbReference type="InterPro" id="IPR011206">
    <property type="entry name" value="Citrate_lyase_beta/mcl1/mcl2"/>
</dbReference>
<dbReference type="GO" id="GO:0000287">
    <property type="term" value="F:magnesium ion binding"/>
    <property type="evidence" value="ECO:0007669"/>
    <property type="project" value="TreeGrafter"/>
</dbReference>
<dbReference type="GO" id="GO:0016829">
    <property type="term" value="F:lyase activity"/>
    <property type="evidence" value="ECO:0007669"/>
    <property type="project" value="UniProtKB-KW"/>
</dbReference>
<feature type="binding site" evidence="5">
    <location>
        <position position="146"/>
    </location>
    <ligand>
        <name>Mg(2+)</name>
        <dbReference type="ChEBI" id="CHEBI:18420"/>
    </ligand>
</feature>
<dbReference type="InterPro" id="IPR005000">
    <property type="entry name" value="Aldolase/citrate-lyase_domain"/>
</dbReference>
<protein>
    <submittedName>
        <fullName evidence="7">CoA ester lyase</fullName>
    </submittedName>
</protein>
<evidence type="ECO:0000256" key="2">
    <source>
        <dbReference type="ARBA" id="ARBA00022723"/>
    </source>
</evidence>
<dbReference type="Pfam" id="PF03328">
    <property type="entry name" value="HpcH_HpaI"/>
    <property type="match status" value="1"/>
</dbReference>
<dbReference type="PANTHER" id="PTHR32308:SF0">
    <property type="entry name" value="HPCH_HPAI ALDOLASE_CITRATE LYASE DOMAIN-CONTAINING PROTEIN"/>
    <property type="match status" value="1"/>
</dbReference>
<proteinExistence type="predicted"/>
<evidence type="ECO:0000256" key="1">
    <source>
        <dbReference type="ARBA" id="ARBA00001946"/>
    </source>
</evidence>
<comment type="cofactor">
    <cofactor evidence="1">
        <name>Mg(2+)</name>
        <dbReference type="ChEBI" id="CHEBI:18420"/>
    </cofactor>
</comment>
<keyword evidence="7" id="KW-0456">Lyase</keyword>
<dbReference type="RefSeq" id="WP_150401708.1">
    <property type="nucleotide sequence ID" value="NZ_VXLC01000003.1"/>
</dbReference>
<gene>
    <name evidence="7" type="ORF">F3087_10950</name>
</gene>
<dbReference type="Gene3D" id="3.20.20.60">
    <property type="entry name" value="Phosphoenolpyruvate-binding domains"/>
    <property type="match status" value="1"/>
</dbReference>
<evidence type="ECO:0000313" key="8">
    <source>
        <dbReference type="Proteomes" id="UP000323876"/>
    </source>
</evidence>
<feature type="binding site" evidence="4">
    <location>
        <position position="120"/>
    </location>
    <ligand>
        <name>substrate</name>
    </ligand>
</feature>
<dbReference type="EMBL" id="VXLC01000003">
    <property type="protein sequence ID" value="KAA8889435.1"/>
    <property type="molecule type" value="Genomic_DNA"/>
</dbReference>